<dbReference type="HAMAP" id="MF_01416">
    <property type="entry name" value="ATP_synth_delta_bact"/>
    <property type="match status" value="1"/>
</dbReference>
<dbReference type="InterPro" id="IPR000711">
    <property type="entry name" value="ATPase_OSCP/dsu"/>
</dbReference>
<dbReference type="NCBIfam" id="NF004402">
    <property type="entry name" value="PRK05758.2-2"/>
    <property type="match status" value="1"/>
</dbReference>
<dbReference type="GO" id="GO:0045259">
    <property type="term" value="C:proton-transporting ATP synthase complex"/>
    <property type="evidence" value="ECO:0007669"/>
    <property type="project" value="UniProtKB-KW"/>
</dbReference>
<keyword evidence="3 8" id="KW-0375">Hydrogen ion transport</keyword>
<dbReference type="OrthoDB" id="9796185at2"/>
<dbReference type="Gene3D" id="1.10.520.20">
    <property type="entry name" value="N-terminal domain of the delta subunit of the F1F0-ATP synthase"/>
    <property type="match status" value="1"/>
</dbReference>
<keyword evidence="6 8" id="KW-0139">CF(1)</keyword>
<dbReference type="STRING" id="440168.SAMN04487974_101385"/>
<dbReference type="GO" id="GO:0046933">
    <property type="term" value="F:proton-transporting ATP synthase activity, rotational mechanism"/>
    <property type="evidence" value="ECO:0007669"/>
    <property type="project" value="UniProtKB-UniRule"/>
</dbReference>
<evidence type="ECO:0000256" key="6">
    <source>
        <dbReference type="ARBA" id="ARBA00023196"/>
    </source>
</evidence>
<protein>
    <recommendedName>
        <fullName evidence="8">ATP synthase subunit delta</fullName>
    </recommendedName>
    <alternativeName>
        <fullName evidence="8">ATP synthase F(1) sector subunit delta</fullName>
    </alternativeName>
    <alternativeName>
        <fullName evidence="8">F-type ATPase subunit delta</fullName>
        <shortName evidence="8">F-ATPase subunit delta</shortName>
    </alternativeName>
</protein>
<dbReference type="InterPro" id="IPR026015">
    <property type="entry name" value="ATP_synth_OSCP/delta_N_sf"/>
</dbReference>
<comment type="similarity">
    <text evidence="8">Belongs to the ATPase delta chain family.</text>
</comment>
<proteinExistence type="inferred from homology"/>
<dbReference type="Pfam" id="PF00213">
    <property type="entry name" value="OSCP"/>
    <property type="match status" value="1"/>
</dbReference>
<dbReference type="NCBIfam" id="NF004406">
    <property type="entry name" value="PRK05758.3-2"/>
    <property type="match status" value="1"/>
</dbReference>
<keyword evidence="4 8" id="KW-0406">Ion transport</keyword>
<evidence type="ECO:0000313" key="10">
    <source>
        <dbReference type="Proteomes" id="UP000199495"/>
    </source>
</evidence>
<keyword evidence="5 8" id="KW-0472">Membrane</keyword>
<dbReference type="PROSITE" id="PS00389">
    <property type="entry name" value="ATPASE_DELTA"/>
    <property type="match status" value="1"/>
</dbReference>
<dbReference type="InterPro" id="IPR020781">
    <property type="entry name" value="ATPase_OSCP/d_CS"/>
</dbReference>
<organism evidence="9 10">
    <name type="scientific">Pelagibacterium luteolum</name>
    <dbReference type="NCBI Taxonomy" id="440168"/>
    <lineage>
        <taxon>Bacteria</taxon>
        <taxon>Pseudomonadati</taxon>
        <taxon>Pseudomonadota</taxon>
        <taxon>Alphaproteobacteria</taxon>
        <taxon>Hyphomicrobiales</taxon>
        <taxon>Devosiaceae</taxon>
        <taxon>Pelagibacterium</taxon>
    </lineage>
</organism>
<evidence type="ECO:0000256" key="7">
    <source>
        <dbReference type="ARBA" id="ARBA00023310"/>
    </source>
</evidence>
<dbReference type="RefSeq" id="WP_090590498.1">
    <property type="nucleotide sequence ID" value="NZ_FNCS01000001.1"/>
</dbReference>
<dbReference type="AlphaFoldDB" id="A0A1G7S9R6"/>
<dbReference type="EMBL" id="FNCS01000001">
    <property type="protein sequence ID" value="SDG19785.1"/>
    <property type="molecule type" value="Genomic_DNA"/>
</dbReference>
<dbReference type="NCBIfam" id="TIGR01145">
    <property type="entry name" value="ATP_synt_delta"/>
    <property type="match status" value="1"/>
</dbReference>
<name>A0A1G7S9R6_9HYPH</name>
<evidence type="ECO:0000313" key="9">
    <source>
        <dbReference type="EMBL" id="SDG19785.1"/>
    </source>
</evidence>
<sequence length="186" mass="19591">MSATRSVLSHIARPYASALFDLARDTNAVEATEKDLDAISGLIDTSDDFSRFLVSPTITSDAKSAALDAIIAKANPSDLVGNALKLIAKNGRLFALTAIIAEFKRLAAEARNEVSAEVTSAAPLTSDQEKELAVVLKDKIGKDVSLVTRVDESLIGGLVVKVGSQMIDTSLKTKLSAMKIAMKGVS</sequence>
<reference evidence="9 10" key="1">
    <citation type="submission" date="2016-10" db="EMBL/GenBank/DDBJ databases">
        <authorList>
            <person name="de Groot N.N."/>
        </authorList>
    </citation>
    <scope>NUCLEOTIDE SEQUENCE [LARGE SCALE GENOMIC DNA]</scope>
    <source>
        <strain evidence="9 10">CGMCC 1.10267</strain>
    </source>
</reference>
<dbReference type="SUPFAM" id="SSF47928">
    <property type="entry name" value="N-terminal domain of the delta subunit of the F1F0-ATP synthase"/>
    <property type="match status" value="1"/>
</dbReference>
<evidence type="ECO:0000256" key="1">
    <source>
        <dbReference type="ARBA" id="ARBA00004370"/>
    </source>
</evidence>
<keyword evidence="8" id="KW-1003">Cell membrane</keyword>
<dbReference type="PANTHER" id="PTHR11910">
    <property type="entry name" value="ATP SYNTHASE DELTA CHAIN"/>
    <property type="match status" value="1"/>
</dbReference>
<dbReference type="PRINTS" id="PR00125">
    <property type="entry name" value="ATPASEDELTA"/>
</dbReference>
<evidence type="ECO:0000256" key="5">
    <source>
        <dbReference type="ARBA" id="ARBA00023136"/>
    </source>
</evidence>
<accession>A0A1G7S9R6</accession>
<keyword evidence="2 8" id="KW-0813">Transport</keyword>
<comment type="function">
    <text evidence="8">This protein is part of the stalk that links CF(0) to CF(1). It either transmits conformational changes from CF(0) to CF(1) or is implicated in proton conduction.</text>
</comment>
<evidence type="ECO:0000256" key="3">
    <source>
        <dbReference type="ARBA" id="ARBA00022781"/>
    </source>
</evidence>
<evidence type="ECO:0000256" key="2">
    <source>
        <dbReference type="ARBA" id="ARBA00022448"/>
    </source>
</evidence>
<dbReference type="Proteomes" id="UP000199495">
    <property type="component" value="Unassembled WGS sequence"/>
</dbReference>
<evidence type="ECO:0000256" key="8">
    <source>
        <dbReference type="HAMAP-Rule" id="MF_01416"/>
    </source>
</evidence>
<gene>
    <name evidence="8" type="primary">atpH</name>
    <name evidence="9" type="ORF">SAMN04487974_101385</name>
</gene>
<keyword evidence="7 8" id="KW-0066">ATP synthesis</keyword>
<evidence type="ECO:0000256" key="4">
    <source>
        <dbReference type="ARBA" id="ARBA00023065"/>
    </source>
</evidence>
<dbReference type="GO" id="GO:0005886">
    <property type="term" value="C:plasma membrane"/>
    <property type="evidence" value="ECO:0007669"/>
    <property type="project" value="UniProtKB-SubCell"/>
</dbReference>
<keyword evidence="10" id="KW-1185">Reference proteome</keyword>
<comment type="subcellular location">
    <subcellularLocation>
        <location evidence="8">Cell membrane</location>
        <topology evidence="8">Peripheral membrane protein</topology>
    </subcellularLocation>
    <subcellularLocation>
        <location evidence="1">Membrane</location>
    </subcellularLocation>
</comment>
<comment type="function">
    <text evidence="8">F(1)F(0) ATP synthase produces ATP from ADP in the presence of a proton or sodium gradient. F-type ATPases consist of two structural domains, F(1) containing the extramembraneous catalytic core and F(0) containing the membrane proton channel, linked together by a central stalk and a peripheral stalk. During catalysis, ATP synthesis in the catalytic domain of F(1) is coupled via a rotary mechanism of the central stalk subunits to proton translocation.</text>
</comment>